<dbReference type="EMBL" id="JAPFRF010000010">
    <property type="protein sequence ID" value="KAJ7319837.1"/>
    <property type="molecule type" value="Genomic_DNA"/>
</dbReference>
<sequence length="91" mass="9838">MAAAAGAPSFPSSLVAPETRKFTRALSKPGTAAELRQSVSEVVRGSVLVHCSLQCCLKTRAFCEEKNFHKIFQKCCPFGFSHVIASKFGKC</sequence>
<evidence type="ECO:0000313" key="1">
    <source>
        <dbReference type="EMBL" id="KAJ7319837.1"/>
    </source>
</evidence>
<dbReference type="Proteomes" id="UP001142489">
    <property type="component" value="Unassembled WGS sequence"/>
</dbReference>
<reference evidence="1" key="1">
    <citation type="journal article" date="2023" name="DNA Res.">
        <title>Chromosome-level genome assembly of Phrynocephalus forsythii using third-generation DNA sequencing and Hi-C analysis.</title>
        <authorList>
            <person name="Qi Y."/>
            <person name="Zhao W."/>
            <person name="Zhao Y."/>
            <person name="Niu C."/>
            <person name="Cao S."/>
            <person name="Zhang Y."/>
        </authorList>
    </citation>
    <scope>NUCLEOTIDE SEQUENCE</scope>
    <source>
        <tissue evidence="1">Muscle</tissue>
    </source>
</reference>
<accession>A0A9Q1AYG0</accession>
<proteinExistence type="predicted"/>
<gene>
    <name evidence="1" type="ORF">JRQ81_019348</name>
</gene>
<protein>
    <submittedName>
        <fullName evidence="1">Uncharacterized protein</fullName>
    </submittedName>
</protein>
<dbReference type="OrthoDB" id="47328at2759"/>
<dbReference type="AlphaFoldDB" id="A0A9Q1AYG0"/>
<evidence type="ECO:0000313" key="2">
    <source>
        <dbReference type="Proteomes" id="UP001142489"/>
    </source>
</evidence>
<organism evidence="1 2">
    <name type="scientific">Phrynocephalus forsythii</name>
    <dbReference type="NCBI Taxonomy" id="171643"/>
    <lineage>
        <taxon>Eukaryota</taxon>
        <taxon>Metazoa</taxon>
        <taxon>Chordata</taxon>
        <taxon>Craniata</taxon>
        <taxon>Vertebrata</taxon>
        <taxon>Euteleostomi</taxon>
        <taxon>Lepidosauria</taxon>
        <taxon>Squamata</taxon>
        <taxon>Bifurcata</taxon>
        <taxon>Unidentata</taxon>
        <taxon>Episquamata</taxon>
        <taxon>Toxicofera</taxon>
        <taxon>Iguania</taxon>
        <taxon>Acrodonta</taxon>
        <taxon>Agamidae</taxon>
        <taxon>Agaminae</taxon>
        <taxon>Phrynocephalus</taxon>
    </lineage>
</organism>
<comment type="caution">
    <text evidence="1">The sequence shown here is derived from an EMBL/GenBank/DDBJ whole genome shotgun (WGS) entry which is preliminary data.</text>
</comment>
<name>A0A9Q1AYG0_9SAUR</name>
<keyword evidence="2" id="KW-1185">Reference proteome</keyword>